<dbReference type="GO" id="GO:0016702">
    <property type="term" value="F:oxidoreductase activity, acting on single donors with incorporation of molecular oxygen, incorporation of two atoms of oxygen"/>
    <property type="evidence" value="ECO:0007669"/>
    <property type="project" value="InterPro"/>
</dbReference>
<evidence type="ECO:0000313" key="3">
    <source>
        <dbReference type="Proteomes" id="UP000263232"/>
    </source>
</evidence>
<dbReference type="AlphaFoldDB" id="A0A347WKZ3"/>
<dbReference type="Pfam" id="PF00775">
    <property type="entry name" value="Dioxygenase_C"/>
    <property type="match status" value="1"/>
</dbReference>
<dbReference type="SUPFAM" id="SSF49482">
    <property type="entry name" value="Aromatic compound dioxygenase"/>
    <property type="match status" value="1"/>
</dbReference>
<evidence type="ECO:0000259" key="1">
    <source>
        <dbReference type="Pfam" id="PF00775"/>
    </source>
</evidence>
<reference evidence="2 3" key="1">
    <citation type="submission" date="2017-09" db="EMBL/GenBank/DDBJ databases">
        <title>Complete genome sequence of Oxytococcus suis strain ZY16052.</title>
        <authorList>
            <person name="Li F."/>
        </authorList>
    </citation>
    <scope>NUCLEOTIDE SEQUENCE [LARGE SCALE GENOMIC DNA]</scope>
    <source>
        <strain evidence="2 3">ZY16052</strain>
    </source>
</reference>
<evidence type="ECO:0000313" key="2">
    <source>
        <dbReference type="EMBL" id="AXY25750.1"/>
    </source>
</evidence>
<keyword evidence="3" id="KW-1185">Reference proteome</keyword>
<dbReference type="KEGG" id="abae:CL176_06910"/>
<dbReference type="InterPro" id="IPR000627">
    <property type="entry name" value="Intradiol_dOase_C"/>
</dbReference>
<accession>A0A347WKZ3</accession>
<feature type="domain" description="Intradiol ring-cleavage dioxygenases" evidence="1">
    <location>
        <begin position="9"/>
        <end position="45"/>
    </location>
</feature>
<gene>
    <name evidence="2" type="ORF">CL176_06910</name>
</gene>
<dbReference type="Proteomes" id="UP000263232">
    <property type="component" value="Chromosome"/>
</dbReference>
<dbReference type="EMBL" id="CP023434">
    <property type="protein sequence ID" value="AXY25750.1"/>
    <property type="molecule type" value="Genomic_DNA"/>
</dbReference>
<sequence>MATNAGTGQEAIGQRIVIQGKVTDEAGKPVSQAFIEIWQANTAGAMCINCIPEMRL</sequence>
<organism evidence="2 3">
    <name type="scientific">Suicoccus acidiformans</name>
    <dbReference type="NCBI Taxonomy" id="2036206"/>
    <lineage>
        <taxon>Bacteria</taxon>
        <taxon>Bacillati</taxon>
        <taxon>Bacillota</taxon>
        <taxon>Bacilli</taxon>
        <taxon>Lactobacillales</taxon>
        <taxon>Aerococcaceae</taxon>
        <taxon>Suicoccus</taxon>
    </lineage>
</organism>
<proteinExistence type="predicted"/>
<protein>
    <recommendedName>
        <fullName evidence="1">Intradiol ring-cleavage dioxygenases domain-containing protein</fullName>
    </recommendedName>
</protein>
<dbReference type="GO" id="GO:0008199">
    <property type="term" value="F:ferric iron binding"/>
    <property type="evidence" value="ECO:0007669"/>
    <property type="project" value="InterPro"/>
</dbReference>
<dbReference type="InterPro" id="IPR015889">
    <property type="entry name" value="Intradiol_dOase_core"/>
</dbReference>
<dbReference type="OrthoDB" id="9805815at2"/>
<dbReference type="RefSeq" id="WP_118990651.1">
    <property type="nucleotide sequence ID" value="NZ_CP023434.1"/>
</dbReference>
<dbReference type="Gene3D" id="2.60.130.10">
    <property type="entry name" value="Aromatic compound dioxygenase"/>
    <property type="match status" value="1"/>
</dbReference>
<name>A0A347WKZ3_9LACT</name>